<feature type="domain" description="THUMP" evidence="3">
    <location>
        <begin position="157"/>
        <end position="256"/>
    </location>
</feature>
<sequence>MDAQNKPKQPSEKKRKHYPGGDKPEGKLTKRQKRDGGATRIEAGMERQASKEVSAILMERIEAMYPDLLATLAANAATEESSSTNNSTEPAAAKPTSIEDEIAAELQELSKSTKGNHATSHLVHIGTAVDCLARAMDPVAVVQSAIDEALAKRESGTGGLGGAKTRFANRIIPFQRVVKADKDEILSEVAQLVSEAGLEGNQTVCPRRRGHLDRNTLIADLASPMIAAGHSVDLSHPQVSIIVEVYRHIAGLCVVKDGQYTRLRKFNLHEVYAKGEDKAPAATVAENGSAEEAKNE</sequence>
<dbReference type="OrthoDB" id="367221at2759"/>
<accession>A0A1Y2I2D2</accession>
<feature type="region of interest" description="Disordered" evidence="2">
    <location>
        <begin position="1"/>
        <end position="50"/>
    </location>
</feature>
<evidence type="ECO:0000313" key="4">
    <source>
        <dbReference type="EMBL" id="ORZ40133.1"/>
    </source>
</evidence>
<dbReference type="InterPro" id="IPR040183">
    <property type="entry name" value="THUMPD1-like"/>
</dbReference>
<name>A0A1Y2I2D2_9FUNG</name>
<dbReference type="CDD" id="cd11717">
    <property type="entry name" value="THUMP_THUMPD1_like"/>
    <property type="match status" value="1"/>
</dbReference>
<feature type="region of interest" description="Disordered" evidence="2">
    <location>
        <begin position="277"/>
        <end position="296"/>
    </location>
</feature>
<keyword evidence="1" id="KW-0694">RNA-binding</keyword>
<dbReference type="Pfam" id="PF02926">
    <property type="entry name" value="THUMP"/>
    <property type="match status" value="1"/>
</dbReference>
<dbReference type="GO" id="GO:0006400">
    <property type="term" value="P:tRNA modification"/>
    <property type="evidence" value="ECO:0007669"/>
    <property type="project" value="InterPro"/>
</dbReference>
<organism evidence="4 5">
    <name type="scientific">Catenaria anguillulae PL171</name>
    <dbReference type="NCBI Taxonomy" id="765915"/>
    <lineage>
        <taxon>Eukaryota</taxon>
        <taxon>Fungi</taxon>
        <taxon>Fungi incertae sedis</taxon>
        <taxon>Blastocladiomycota</taxon>
        <taxon>Blastocladiomycetes</taxon>
        <taxon>Blastocladiales</taxon>
        <taxon>Catenariaceae</taxon>
        <taxon>Catenaria</taxon>
    </lineage>
</organism>
<evidence type="ECO:0000259" key="3">
    <source>
        <dbReference type="PROSITE" id="PS51165"/>
    </source>
</evidence>
<gene>
    <name evidence="4" type="ORF">BCR44DRAFT_1424468</name>
</gene>
<dbReference type="Gene3D" id="3.30.2300.10">
    <property type="entry name" value="THUMP superfamily"/>
    <property type="match status" value="1"/>
</dbReference>
<dbReference type="PANTHER" id="PTHR13452:SF10">
    <property type="entry name" value="THUMP DOMAIN-CONTAINING PROTEIN 1"/>
    <property type="match status" value="1"/>
</dbReference>
<feature type="region of interest" description="Disordered" evidence="2">
    <location>
        <begin position="76"/>
        <end position="96"/>
    </location>
</feature>
<dbReference type="STRING" id="765915.A0A1Y2I2D2"/>
<evidence type="ECO:0000256" key="2">
    <source>
        <dbReference type="SAM" id="MobiDB-lite"/>
    </source>
</evidence>
<dbReference type="PROSITE" id="PS51165">
    <property type="entry name" value="THUMP"/>
    <property type="match status" value="1"/>
</dbReference>
<evidence type="ECO:0000256" key="1">
    <source>
        <dbReference type="PROSITE-ProRule" id="PRU00529"/>
    </source>
</evidence>
<dbReference type="PANTHER" id="PTHR13452">
    <property type="entry name" value="THUMP DOMAIN CONTAINING PROTEIN 1-RELATED"/>
    <property type="match status" value="1"/>
</dbReference>
<dbReference type="EMBL" id="MCFL01000003">
    <property type="protein sequence ID" value="ORZ40133.1"/>
    <property type="molecule type" value="Genomic_DNA"/>
</dbReference>
<keyword evidence="5" id="KW-1185">Reference proteome</keyword>
<protein>
    <recommendedName>
        <fullName evidence="3">THUMP domain-containing protein</fullName>
    </recommendedName>
</protein>
<dbReference type="Proteomes" id="UP000193411">
    <property type="component" value="Unassembled WGS sequence"/>
</dbReference>
<feature type="compositionally biased region" description="Low complexity" evidence="2">
    <location>
        <begin position="76"/>
        <end position="93"/>
    </location>
</feature>
<proteinExistence type="predicted"/>
<reference evidence="4 5" key="1">
    <citation type="submission" date="2016-07" db="EMBL/GenBank/DDBJ databases">
        <title>Pervasive Adenine N6-methylation of Active Genes in Fungi.</title>
        <authorList>
            <consortium name="DOE Joint Genome Institute"/>
            <person name="Mondo S.J."/>
            <person name="Dannebaum R.O."/>
            <person name="Kuo R.C."/>
            <person name="Labutti K."/>
            <person name="Haridas S."/>
            <person name="Kuo A."/>
            <person name="Salamov A."/>
            <person name="Ahrendt S.R."/>
            <person name="Lipzen A."/>
            <person name="Sullivan W."/>
            <person name="Andreopoulos W.B."/>
            <person name="Clum A."/>
            <person name="Lindquist E."/>
            <person name="Daum C."/>
            <person name="Ramamoorthy G.K."/>
            <person name="Gryganskyi A."/>
            <person name="Culley D."/>
            <person name="Magnuson J.K."/>
            <person name="James T.Y."/>
            <person name="O'Malley M.A."/>
            <person name="Stajich J.E."/>
            <person name="Spatafora J.W."/>
            <person name="Visel A."/>
            <person name="Grigoriev I.V."/>
        </authorList>
    </citation>
    <scope>NUCLEOTIDE SEQUENCE [LARGE SCALE GENOMIC DNA]</scope>
    <source>
        <strain evidence="4 5">PL171</strain>
    </source>
</reference>
<feature type="compositionally biased region" description="Basic and acidic residues" evidence="2">
    <location>
        <begin position="19"/>
        <end position="28"/>
    </location>
</feature>
<dbReference type="InterPro" id="IPR004114">
    <property type="entry name" value="THUMP_dom"/>
</dbReference>
<dbReference type="SUPFAM" id="SSF143437">
    <property type="entry name" value="THUMP domain-like"/>
    <property type="match status" value="1"/>
</dbReference>
<dbReference type="AlphaFoldDB" id="A0A1Y2I2D2"/>
<dbReference type="GO" id="GO:0003723">
    <property type="term" value="F:RNA binding"/>
    <property type="evidence" value="ECO:0007669"/>
    <property type="project" value="UniProtKB-UniRule"/>
</dbReference>
<evidence type="ECO:0000313" key="5">
    <source>
        <dbReference type="Proteomes" id="UP000193411"/>
    </source>
</evidence>
<comment type="caution">
    <text evidence="4">The sequence shown here is derived from an EMBL/GenBank/DDBJ whole genome shotgun (WGS) entry which is preliminary data.</text>
</comment>